<sequence length="102" mass="11070">MLEEWEAGVLRVLAVTPLSRREYLIGRLVLPATASTVLVILAAPMTGWVTVEPLRLILTALLTSLSAPYPGLSGYRPESGGRSGLVQSRLRRPGRSCSRPFP</sequence>
<gene>
    <name evidence="2" type="ORF">JOE21_003203</name>
</gene>
<dbReference type="Proteomes" id="UP001185012">
    <property type="component" value="Unassembled WGS sequence"/>
</dbReference>
<evidence type="ECO:0000256" key="1">
    <source>
        <dbReference type="SAM" id="MobiDB-lite"/>
    </source>
</evidence>
<name>A0ABU1IQW6_9BACL</name>
<comment type="caution">
    <text evidence="2">The sequence shown here is derived from an EMBL/GenBank/DDBJ whole genome shotgun (WGS) entry which is preliminary data.</text>
</comment>
<evidence type="ECO:0000313" key="3">
    <source>
        <dbReference type="Proteomes" id="UP001185012"/>
    </source>
</evidence>
<evidence type="ECO:0008006" key="4">
    <source>
        <dbReference type="Google" id="ProtNLM"/>
    </source>
</evidence>
<dbReference type="EMBL" id="JAVDQG010000008">
    <property type="protein sequence ID" value="MDR6227188.1"/>
    <property type="molecule type" value="Genomic_DNA"/>
</dbReference>
<evidence type="ECO:0000313" key="2">
    <source>
        <dbReference type="EMBL" id="MDR6227188.1"/>
    </source>
</evidence>
<feature type="region of interest" description="Disordered" evidence="1">
    <location>
        <begin position="68"/>
        <end position="102"/>
    </location>
</feature>
<dbReference type="RefSeq" id="WP_309868126.1">
    <property type="nucleotide sequence ID" value="NZ_JAVDQG010000008.1"/>
</dbReference>
<protein>
    <recommendedName>
        <fullName evidence="4">ABC-2 type transporter domain-containing protein</fullName>
    </recommendedName>
</protein>
<proteinExistence type="predicted"/>
<reference evidence="2 3" key="1">
    <citation type="submission" date="2023-07" db="EMBL/GenBank/DDBJ databases">
        <title>Genomic Encyclopedia of Type Strains, Phase IV (KMG-IV): sequencing the most valuable type-strain genomes for metagenomic binning, comparative biology and taxonomic classification.</title>
        <authorList>
            <person name="Goeker M."/>
        </authorList>
    </citation>
    <scope>NUCLEOTIDE SEQUENCE [LARGE SCALE GENOMIC DNA]</scope>
    <source>
        <strain evidence="2 3">DSM 45903</strain>
    </source>
</reference>
<accession>A0ABU1IQW6</accession>
<organism evidence="2 3">
    <name type="scientific">Desmospora profundinema</name>
    <dbReference type="NCBI Taxonomy" id="1571184"/>
    <lineage>
        <taxon>Bacteria</taxon>
        <taxon>Bacillati</taxon>
        <taxon>Bacillota</taxon>
        <taxon>Bacilli</taxon>
        <taxon>Bacillales</taxon>
        <taxon>Thermoactinomycetaceae</taxon>
        <taxon>Desmospora</taxon>
    </lineage>
</organism>
<keyword evidence="3" id="KW-1185">Reference proteome</keyword>